<dbReference type="AlphaFoldDB" id="A0A0K8MDF5"/>
<reference evidence="2 3" key="1">
    <citation type="submission" date="2015-03" db="EMBL/GenBank/DDBJ databases">
        <title>Caedibacter varicaedens, whole genome shotgun sequence.</title>
        <authorList>
            <person name="Suzuki H."/>
            <person name="Dapper A.L."/>
            <person name="Gibson A.K."/>
            <person name="Jackson C."/>
            <person name="Lee H."/>
            <person name="Pejaver V.R."/>
            <person name="Doak T."/>
            <person name="Lynch M."/>
        </authorList>
    </citation>
    <scope>NUCLEOTIDE SEQUENCE [LARGE SCALE GENOMIC DNA]</scope>
</reference>
<keyword evidence="1" id="KW-0175">Coiled coil</keyword>
<proteinExistence type="predicted"/>
<keyword evidence="3" id="KW-1185">Reference proteome</keyword>
<comment type="caution">
    <text evidence="2">The sequence shown here is derived from an EMBL/GenBank/DDBJ whole genome shotgun (WGS) entry which is preliminary data.</text>
</comment>
<dbReference type="Proteomes" id="UP000036771">
    <property type="component" value="Unassembled WGS sequence"/>
</dbReference>
<organism evidence="2 3">
    <name type="scientific">Caedimonas varicaedens</name>
    <dbReference type="NCBI Taxonomy" id="1629334"/>
    <lineage>
        <taxon>Bacteria</taxon>
        <taxon>Pseudomonadati</taxon>
        <taxon>Pseudomonadota</taxon>
        <taxon>Alphaproteobacteria</taxon>
        <taxon>Holosporales</taxon>
        <taxon>Caedimonadaceae</taxon>
        <taxon>Caedimonas</taxon>
    </lineage>
</organism>
<name>A0A0K8MDF5_9PROT</name>
<evidence type="ECO:0000313" key="3">
    <source>
        <dbReference type="Proteomes" id="UP000036771"/>
    </source>
</evidence>
<evidence type="ECO:0000313" key="2">
    <source>
        <dbReference type="EMBL" id="GAO98575.1"/>
    </source>
</evidence>
<dbReference type="EMBL" id="BBVC01000068">
    <property type="protein sequence ID" value="GAO98575.1"/>
    <property type="molecule type" value="Genomic_DNA"/>
</dbReference>
<protein>
    <submittedName>
        <fullName evidence="2">Uncharacterized protein</fullName>
    </submittedName>
</protein>
<sequence length="735" mass="83973">MPYSQFILLNDPLFILILGEIMVYRKLRKYFYSLATLVTLMVPQESMAKISPKAFKGITKYFNDGQEYYSPVLGEAALESGLIYNLRFYGNFDPKYEKNNSRLYIADSARDALSDLVKTLFPSPAGQLSIETMGKDNFGKYVRDPATVALLLNFSKEVRTYLTFKKELSQEISRVNMQNQPLRDELSLMQEAIAKIRTTIDSNNAEKERLKKQELPKEQMKKSLADRDSVIKDLKDKLKGYTQQKNTLERQIKAEKALITEQETKTQALFEQKKNTLHQKIAESLDFPGDQRKTFQGVQNVLSYIEKSIKQEKDFLYPEHTTEQVISAFFCEKFNHQKDIWALLHHLDGEIVNKSAPLPIEEDYLTKEDLSDIASKPSYDLDDVFALVNAGVFDLVTPYKSGSVVSNGQAYPYDRANDSILNTSPTFAECAETSARHIMNLLLFNRHEKIFDLRDIEAYVKKQGKPNPYFEKFSEFYQVQPPSSANNGDLVMRSLWNRVVGDLNAFKDSSEEIIYMKDSNEVSSSFINFINIFQKIFGLSLEDFPKGSFDDEKTWLKNSLKTLFTAVNPQRTYEMDLSELRKSGDGITGTLPVTVQEAGTDLFSFDFCIEFKRHSEIRNLTILKETEVADYTPELTSHRNTVHGSTAEEALWLLGGNEALQSKAHHPLHALFKLGLSDNNSRIDALGTLHNNYENWKASGQNISLFKTMLRNILSDISWNDMHTVESISPAILNL</sequence>
<feature type="coiled-coil region" evidence="1">
    <location>
        <begin position="193"/>
        <end position="265"/>
    </location>
</feature>
<evidence type="ECO:0000256" key="1">
    <source>
        <dbReference type="SAM" id="Coils"/>
    </source>
</evidence>
<accession>A0A0K8MDF5</accession>
<gene>
    <name evidence="2" type="ORF">Cva_01238</name>
</gene>